<dbReference type="EMBL" id="CP101987">
    <property type="protein sequence ID" value="UUI73672.1"/>
    <property type="molecule type" value="Genomic_DNA"/>
</dbReference>
<dbReference type="Pfam" id="PF14200">
    <property type="entry name" value="RicinB_lectin_2"/>
    <property type="match status" value="1"/>
</dbReference>
<dbReference type="InterPro" id="IPR035992">
    <property type="entry name" value="Ricin_B-like_lectins"/>
</dbReference>
<keyword evidence="3" id="KW-1185">Reference proteome</keyword>
<sequence length="62" mass="6577">MQYTCHGGTNQQFTWRSGDGYEQLVTRSGKCVGVVGGSTADGAALEQRTCTSAGTFQWSRAA</sequence>
<dbReference type="InterPro" id="IPR000772">
    <property type="entry name" value="Ricin_B_lectin"/>
</dbReference>
<proteinExistence type="predicted"/>
<name>A0ABY5KWP3_9CELL</name>
<dbReference type="CDD" id="cd00161">
    <property type="entry name" value="beta-trefoil_Ricin-like"/>
    <property type="match status" value="1"/>
</dbReference>
<accession>A0ABY5KWP3</accession>
<evidence type="ECO:0000313" key="2">
    <source>
        <dbReference type="EMBL" id="UUI73672.1"/>
    </source>
</evidence>
<organism evidence="2 3">
    <name type="scientific">Cellulomonas xiejunii</name>
    <dbReference type="NCBI Taxonomy" id="2968083"/>
    <lineage>
        <taxon>Bacteria</taxon>
        <taxon>Bacillati</taxon>
        <taxon>Actinomycetota</taxon>
        <taxon>Actinomycetes</taxon>
        <taxon>Micrococcales</taxon>
        <taxon>Cellulomonadaceae</taxon>
        <taxon>Cellulomonas</taxon>
    </lineage>
</organism>
<evidence type="ECO:0000259" key="1">
    <source>
        <dbReference type="Pfam" id="PF14200"/>
    </source>
</evidence>
<protein>
    <submittedName>
        <fullName evidence="2">RICIN domain-containing protein</fullName>
    </submittedName>
</protein>
<gene>
    <name evidence="2" type="ORF">NP048_02535</name>
</gene>
<evidence type="ECO:0000313" key="3">
    <source>
        <dbReference type="Proteomes" id="UP001316384"/>
    </source>
</evidence>
<dbReference type="Gene3D" id="2.80.10.50">
    <property type="match status" value="1"/>
</dbReference>
<reference evidence="2 3" key="1">
    <citation type="submission" date="2022-07" db="EMBL/GenBank/DDBJ databases">
        <title>Novel species in genus cellulomonas.</title>
        <authorList>
            <person name="Ye L."/>
        </authorList>
    </citation>
    <scope>NUCLEOTIDE SEQUENCE [LARGE SCALE GENOMIC DNA]</scope>
    <source>
        <strain evidence="3">zg-B89</strain>
    </source>
</reference>
<feature type="domain" description="Ricin B lectin" evidence="1">
    <location>
        <begin position="9"/>
        <end position="59"/>
    </location>
</feature>
<dbReference type="PROSITE" id="PS50231">
    <property type="entry name" value="RICIN_B_LECTIN"/>
    <property type="match status" value="1"/>
</dbReference>
<dbReference type="SUPFAM" id="SSF50370">
    <property type="entry name" value="Ricin B-like lectins"/>
    <property type="match status" value="1"/>
</dbReference>
<dbReference type="Proteomes" id="UP001316384">
    <property type="component" value="Chromosome"/>
</dbReference>